<name>A0A9N8ZL26_9GLOM</name>
<dbReference type="AlphaFoldDB" id="A0A9N8ZL26"/>
<dbReference type="EMBL" id="CAJVPY010000931">
    <property type="protein sequence ID" value="CAG8499357.1"/>
    <property type="molecule type" value="Genomic_DNA"/>
</dbReference>
<reference evidence="1" key="1">
    <citation type="submission" date="2021-06" db="EMBL/GenBank/DDBJ databases">
        <authorList>
            <person name="Kallberg Y."/>
            <person name="Tangrot J."/>
            <person name="Rosling A."/>
        </authorList>
    </citation>
    <scope>NUCLEOTIDE SEQUENCE</scope>
    <source>
        <strain evidence="1">MA453B</strain>
    </source>
</reference>
<protein>
    <submittedName>
        <fullName evidence="1">10719_t:CDS:1</fullName>
    </submittedName>
</protein>
<evidence type="ECO:0000313" key="2">
    <source>
        <dbReference type="Proteomes" id="UP000789405"/>
    </source>
</evidence>
<accession>A0A9N8ZL26</accession>
<sequence length="73" mass="8696">MDETPIYFNMLEAVWKQRPGRQNKRLLSVFDSFKNKCYNMNTVLDIISSRLTLVVQPLDISINKLFKDWLCKK</sequence>
<proteinExistence type="predicted"/>
<organism evidence="1 2">
    <name type="scientific">Dentiscutata erythropus</name>
    <dbReference type="NCBI Taxonomy" id="1348616"/>
    <lineage>
        <taxon>Eukaryota</taxon>
        <taxon>Fungi</taxon>
        <taxon>Fungi incertae sedis</taxon>
        <taxon>Mucoromycota</taxon>
        <taxon>Glomeromycotina</taxon>
        <taxon>Glomeromycetes</taxon>
        <taxon>Diversisporales</taxon>
        <taxon>Gigasporaceae</taxon>
        <taxon>Dentiscutata</taxon>
    </lineage>
</organism>
<dbReference type="OrthoDB" id="2441839at2759"/>
<dbReference type="Proteomes" id="UP000789405">
    <property type="component" value="Unassembled WGS sequence"/>
</dbReference>
<evidence type="ECO:0000313" key="1">
    <source>
        <dbReference type="EMBL" id="CAG8499357.1"/>
    </source>
</evidence>
<gene>
    <name evidence="1" type="ORF">DERYTH_LOCUS2819</name>
</gene>
<keyword evidence="2" id="KW-1185">Reference proteome</keyword>
<comment type="caution">
    <text evidence="1">The sequence shown here is derived from an EMBL/GenBank/DDBJ whole genome shotgun (WGS) entry which is preliminary data.</text>
</comment>